<dbReference type="EMBL" id="FNOX01000025">
    <property type="protein sequence ID" value="SDZ69267.1"/>
    <property type="molecule type" value="Genomic_DNA"/>
</dbReference>
<organism evidence="2 3">
    <name type="scientific">Pseudomonas salomonii</name>
    <dbReference type="NCBI Taxonomy" id="191391"/>
    <lineage>
        <taxon>Bacteria</taxon>
        <taxon>Pseudomonadati</taxon>
        <taxon>Pseudomonadota</taxon>
        <taxon>Gammaproteobacteria</taxon>
        <taxon>Pseudomonadales</taxon>
        <taxon>Pseudomonadaceae</taxon>
        <taxon>Pseudomonas</taxon>
    </lineage>
</organism>
<dbReference type="Proteomes" id="UP000182902">
    <property type="component" value="Unassembled WGS sequence"/>
</dbReference>
<proteinExistence type="predicted"/>
<dbReference type="Pfam" id="PF19192">
    <property type="entry name" value="Response_reg_2"/>
    <property type="match status" value="1"/>
</dbReference>
<dbReference type="InterPro" id="IPR043834">
    <property type="entry name" value="REC"/>
</dbReference>
<sequence length="562" mass="61661">MSEAANSFFDHCTKSALNFVRTVLIADNQPFVSPSLPEPPKVAARKSSLFPGVVSSQEVDSSQGGLNEDEASGSGTYGNHDIDLREIVNSFSRLGLVCGSYLPDNKTARDEIVDTTFLAAKFADISIIDWQLEVDNSQAAIGVIRKLLEYDLEVGGRLRLVLVYTGEPDLESAAAELEKGLGHLARVCDTNKRLLNSESARIRFINKPTRKDYTNNPDVVSWRDLPTRAIKEFTILSQGLLKAFALDSIAAIRNDTHRLLAQFSPCMDGVFAGQRSTASDPDDAGRLLTDVILSEFSITVNKAKIAERVVGKAGSVLWLGTQTGLQETNVNISFNAEGRDISKLNSASKIQLVEDGFSGLKKLGGQQGGLKVCNSFFKSDEESEKAHKDFSVLSTLARHSGVGVARVVDTPPILTLGVVLRSLEPIVDTNIFEYILCLQPKCDAVRLDVLTNPRGFSFVEIVQCSSGYELVLPIESTCETFNLPYKDLIIRTIRFAASAGRSVVAAEKEDSRWVFTDSSGKKWRWIAELREQNSLSLVNKIMSSLTRVGLNQSEWLRLQSSK</sequence>
<evidence type="ECO:0000313" key="3">
    <source>
        <dbReference type="Proteomes" id="UP000182902"/>
    </source>
</evidence>
<name>A0A1H3V3V5_9PSED</name>
<evidence type="ECO:0000259" key="1">
    <source>
        <dbReference type="Pfam" id="PF19192"/>
    </source>
</evidence>
<evidence type="ECO:0000313" key="2">
    <source>
        <dbReference type="EMBL" id="SDZ69267.1"/>
    </source>
</evidence>
<protein>
    <recommendedName>
        <fullName evidence="1">Response receiver domain-containing protein</fullName>
    </recommendedName>
</protein>
<dbReference type="RefSeq" id="WP_141722724.1">
    <property type="nucleotide sequence ID" value="NZ_FNOX01000025.1"/>
</dbReference>
<accession>A0A1H3V3V5</accession>
<reference evidence="2 3" key="1">
    <citation type="submission" date="2016-10" db="EMBL/GenBank/DDBJ databases">
        <authorList>
            <person name="de Groot N.N."/>
        </authorList>
    </citation>
    <scope>NUCLEOTIDE SEQUENCE [LARGE SCALE GENOMIC DNA]</scope>
    <source>
        <strain evidence="2 3">ICMP 14252</strain>
    </source>
</reference>
<feature type="domain" description="Response receiver" evidence="1">
    <location>
        <begin position="19"/>
        <end position="209"/>
    </location>
</feature>
<dbReference type="AlphaFoldDB" id="A0A1H3V3V5"/>
<gene>
    <name evidence="2" type="ORF">SAMN05216247_12531</name>
</gene>